<comment type="caution">
    <text evidence="6">The sequence shown here is derived from an EMBL/GenBank/DDBJ whole genome shotgun (WGS) entry which is preliminary data.</text>
</comment>
<evidence type="ECO:0000313" key="6">
    <source>
        <dbReference type="EMBL" id="KGD70289.1"/>
    </source>
</evidence>
<evidence type="ECO:0000256" key="2">
    <source>
        <dbReference type="ARBA" id="ARBA00022801"/>
    </source>
</evidence>
<gene>
    <name evidence="6" type="ORF">HA49_20315</name>
</gene>
<dbReference type="InterPro" id="IPR050884">
    <property type="entry name" value="CNP_phosphodiesterase-III"/>
</dbReference>
<dbReference type="Proteomes" id="UP000029577">
    <property type="component" value="Unassembled WGS sequence"/>
</dbReference>
<dbReference type="InterPro" id="IPR004843">
    <property type="entry name" value="Calcineurin-like_PHP"/>
</dbReference>
<dbReference type="Gene3D" id="3.60.21.40">
    <property type="entry name" value="GpdQ, catalytic alpha/beta sandwich domain"/>
    <property type="match status" value="1"/>
</dbReference>
<keyword evidence="3" id="KW-0408">Iron</keyword>
<protein>
    <submittedName>
        <fullName evidence="6">Metallophosphatase</fullName>
    </submittedName>
</protein>
<evidence type="ECO:0000256" key="4">
    <source>
        <dbReference type="ARBA" id="ARBA00025742"/>
    </source>
</evidence>
<dbReference type="PANTHER" id="PTHR42988">
    <property type="entry name" value="PHOSPHOHYDROLASE"/>
    <property type="match status" value="1"/>
</dbReference>
<dbReference type="OrthoDB" id="9784378at2"/>
<dbReference type="InterPro" id="IPR042281">
    <property type="entry name" value="GpdQ_beta-strand"/>
</dbReference>
<name>A0A095T0Z8_9GAMM</name>
<evidence type="ECO:0000256" key="1">
    <source>
        <dbReference type="ARBA" id="ARBA00022723"/>
    </source>
</evidence>
<comment type="similarity">
    <text evidence="4">Belongs to the cyclic nucleotide phosphodiesterase class-III family.</text>
</comment>
<evidence type="ECO:0000313" key="7">
    <source>
        <dbReference type="Proteomes" id="UP000029577"/>
    </source>
</evidence>
<evidence type="ECO:0000259" key="5">
    <source>
        <dbReference type="Pfam" id="PF00149"/>
    </source>
</evidence>
<dbReference type="CDD" id="cd07402">
    <property type="entry name" value="MPP_GpdQ"/>
    <property type="match status" value="1"/>
</dbReference>
<dbReference type="AlphaFoldDB" id="A0A095T0Z8"/>
<feature type="domain" description="Calcineurin-like phosphoesterase" evidence="5">
    <location>
        <begin position="7"/>
        <end position="203"/>
    </location>
</feature>
<reference evidence="6" key="1">
    <citation type="submission" date="2014-12" db="EMBL/GenBank/DDBJ databases">
        <title>The draft genome of the Tatumella morbirosei type strain, LMG23360T isolated from pineapple rot.</title>
        <authorList>
            <person name="Smits T.H."/>
            <person name="Palmer M."/>
            <person name="Venter S.N."/>
            <person name="Duffy B."/>
            <person name="Steenkamp E.T."/>
            <person name="Chan W.Y."/>
            <person name="Coutinho T.A."/>
            <person name="Coetzee M.P."/>
            <person name="De Maayer P."/>
        </authorList>
    </citation>
    <scope>NUCLEOTIDE SEQUENCE [LARGE SCALE GENOMIC DNA]</scope>
    <source>
        <strain evidence="6">LMG 23360</strain>
    </source>
</reference>
<evidence type="ECO:0000256" key="3">
    <source>
        <dbReference type="ARBA" id="ARBA00023004"/>
    </source>
</evidence>
<organism evidence="6 7">
    <name type="scientific">Tatumella morbirosei</name>
    <dbReference type="NCBI Taxonomy" id="642227"/>
    <lineage>
        <taxon>Bacteria</taxon>
        <taxon>Pseudomonadati</taxon>
        <taxon>Pseudomonadota</taxon>
        <taxon>Gammaproteobacteria</taxon>
        <taxon>Enterobacterales</taxon>
        <taxon>Erwiniaceae</taxon>
        <taxon>Tatumella</taxon>
    </lineage>
</organism>
<dbReference type="Pfam" id="PF00149">
    <property type="entry name" value="Metallophos"/>
    <property type="match status" value="1"/>
</dbReference>
<dbReference type="InterPro" id="IPR029052">
    <property type="entry name" value="Metallo-depent_PP-like"/>
</dbReference>
<keyword evidence="2" id="KW-0378">Hydrolase</keyword>
<dbReference type="InterPro" id="IPR042283">
    <property type="entry name" value="GpdQ_catalytic"/>
</dbReference>
<dbReference type="Gene3D" id="3.30.750.180">
    <property type="entry name" value="GpdQ, beta-strand dimerisation domain"/>
    <property type="match status" value="1"/>
</dbReference>
<dbReference type="InterPro" id="IPR026575">
    <property type="entry name" value="GpdQ/CpdA-like"/>
</dbReference>
<dbReference type="GO" id="GO:0004112">
    <property type="term" value="F:cyclic-nucleotide phosphodiesterase activity"/>
    <property type="evidence" value="ECO:0007669"/>
    <property type="project" value="InterPro"/>
</dbReference>
<keyword evidence="7" id="KW-1185">Reference proteome</keyword>
<dbReference type="RefSeq" id="WP_038023892.1">
    <property type="nucleotide sequence ID" value="NZ_JPKR02000005.1"/>
</dbReference>
<dbReference type="PANTHER" id="PTHR42988:SF2">
    <property type="entry name" value="CYCLIC NUCLEOTIDE PHOSPHODIESTERASE CBUA0032-RELATED"/>
    <property type="match status" value="1"/>
</dbReference>
<dbReference type="eggNOG" id="COG1409">
    <property type="taxonomic scope" value="Bacteria"/>
</dbReference>
<dbReference type="STRING" id="642227.HA49_20315"/>
<proteinExistence type="inferred from homology"/>
<accession>A0A095T0Z8</accession>
<dbReference type="SUPFAM" id="SSF56300">
    <property type="entry name" value="Metallo-dependent phosphatases"/>
    <property type="match status" value="1"/>
</dbReference>
<dbReference type="EMBL" id="JPKR02000005">
    <property type="protein sequence ID" value="KGD70289.1"/>
    <property type="molecule type" value="Genomic_DNA"/>
</dbReference>
<keyword evidence="1" id="KW-0479">Metal-binding</keyword>
<sequence>MTDTPFTLVQISDLHIKAAGQLTYKVVDTYHALQQVIDQINRMRPAADAVVITGDLTDFGRDDEFRQVRQLLDTLQMPWFAIPGNHDDRQAFYRAFADKSWCPLPAPALNWVSDNFPVRLIGLDSTIPGKPGGRLESRTLQWLDEILQQAPDRPTMVMLHHPPFVSGIGHMDRQRLENPDDLQKITSRHPQVVRLLCGHVHRYMVSSLGNTLVCTAPGTSHQVAPDFSADGAACFVLEPAGFLVHRWQPLQPLVTHYLPVGSYPGPWPFYDEKGQLID</sequence>
<dbReference type="GO" id="GO:0046872">
    <property type="term" value="F:metal ion binding"/>
    <property type="evidence" value="ECO:0007669"/>
    <property type="project" value="UniProtKB-KW"/>
</dbReference>